<keyword evidence="1" id="KW-1133">Transmembrane helix</keyword>
<evidence type="ECO:0008006" key="4">
    <source>
        <dbReference type="Google" id="ProtNLM"/>
    </source>
</evidence>
<dbReference type="STRING" id="1640674.SAMN05216323_100292"/>
<keyword evidence="1" id="KW-0812">Transmembrane</keyword>
<accession>A0A1G6GNC7</accession>
<feature type="transmembrane region" description="Helical" evidence="1">
    <location>
        <begin position="92"/>
        <end position="109"/>
    </location>
</feature>
<sequence length="292" mass="32314">MVLLLLSILSSTAIFVVFKLSERLRVRVLPIITINYTVATLLGFFLANKKEFAHNPLYSNWLLIGIIIGVFYIIMFFLLARSTKTAGITPTTIAAKMSVIFPIALSIAIEPNDTLTPIKLSGFFLAIFALVLATYRSDKNSGKEQKLWLPILIFFGMGLTDSLVKYAQSVYITDDLNALFAATVFATSAIIGYTVILFKPEDRIKLLQPRTILVGAILGVANFGSAYFFIAMLNHSTRFHFLDNSTLIGTNNVGIVLVSTLIGLFVFNEKYSWINKVGIAISILAIYTLTMN</sequence>
<keyword evidence="3" id="KW-1185">Reference proteome</keyword>
<organism evidence="2 3">
    <name type="scientific">Williamwhitmania taraxaci</name>
    <dbReference type="NCBI Taxonomy" id="1640674"/>
    <lineage>
        <taxon>Bacteria</taxon>
        <taxon>Pseudomonadati</taxon>
        <taxon>Bacteroidota</taxon>
        <taxon>Bacteroidia</taxon>
        <taxon>Bacteroidales</taxon>
        <taxon>Williamwhitmaniaceae</taxon>
        <taxon>Williamwhitmania</taxon>
    </lineage>
</organism>
<reference evidence="2 3" key="1">
    <citation type="submission" date="2016-09" db="EMBL/GenBank/DDBJ databases">
        <authorList>
            <person name="Capua I."/>
            <person name="De Benedictis P."/>
            <person name="Joannis T."/>
            <person name="Lombin L.H."/>
            <person name="Cattoli G."/>
        </authorList>
    </citation>
    <scope>NUCLEOTIDE SEQUENCE [LARGE SCALE GENOMIC DNA]</scope>
    <source>
        <strain evidence="2 3">A7P-90m</strain>
    </source>
</reference>
<feature type="transmembrane region" description="Helical" evidence="1">
    <location>
        <begin position="6"/>
        <end position="21"/>
    </location>
</feature>
<feature type="transmembrane region" description="Helical" evidence="1">
    <location>
        <begin position="147"/>
        <end position="166"/>
    </location>
</feature>
<dbReference type="AlphaFoldDB" id="A0A1G6GNC7"/>
<feature type="transmembrane region" description="Helical" evidence="1">
    <location>
        <begin position="273"/>
        <end position="290"/>
    </location>
</feature>
<feature type="transmembrane region" description="Helical" evidence="1">
    <location>
        <begin position="28"/>
        <end position="46"/>
    </location>
</feature>
<evidence type="ECO:0000313" key="3">
    <source>
        <dbReference type="Proteomes" id="UP000199452"/>
    </source>
</evidence>
<evidence type="ECO:0000256" key="1">
    <source>
        <dbReference type="SAM" id="Phobius"/>
    </source>
</evidence>
<name>A0A1G6GNC7_9BACT</name>
<dbReference type="EMBL" id="FMYP01000002">
    <property type="protein sequence ID" value="SDB83468.1"/>
    <property type="molecule type" value="Genomic_DNA"/>
</dbReference>
<feature type="transmembrane region" description="Helical" evidence="1">
    <location>
        <begin position="58"/>
        <end position="80"/>
    </location>
</feature>
<dbReference type="OrthoDB" id="1524053at2"/>
<dbReference type="Proteomes" id="UP000199452">
    <property type="component" value="Unassembled WGS sequence"/>
</dbReference>
<dbReference type="RefSeq" id="WP_092434493.1">
    <property type="nucleotide sequence ID" value="NZ_FMYP01000002.1"/>
</dbReference>
<proteinExistence type="predicted"/>
<feature type="transmembrane region" description="Helical" evidence="1">
    <location>
        <begin position="245"/>
        <end position="266"/>
    </location>
</feature>
<keyword evidence="1" id="KW-0472">Membrane</keyword>
<gene>
    <name evidence="2" type="ORF">SAMN05216323_100292</name>
</gene>
<evidence type="ECO:0000313" key="2">
    <source>
        <dbReference type="EMBL" id="SDB83468.1"/>
    </source>
</evidence>
<feature type="transmembrane region" description="Helical" evidence="1">
    <location>
        <begin position="115"/>
        <end position="135"/>
    </location>
</feature>
<protein>
    <recommendedName>
        <fullName evidence="4">EamA-like transporter family protein</fullName>
    </recommendedName>
</protein>
<feature type="transmembrane region" description="Helical" evidence="1">
    <location>
        <begin position="210"/>
        <end position="233"/>
    </location>
</feature>
<feature type="transmembrane region" description="Helical" evidence="1">
    <location>
        <begin position="178"/>
        <end position="198"/>
    </location>
</feature>